<dbReference type="AlphaFoldDB" id="A0A251UMD1"/>
<accession>A0A251UMD1</accession>
<feature type="compositionally biased region" description="Low complexity" evidence="1">
    <location>
        <begin position="151"/>
        <end position="166"/>
    </location>
</feature>
<sequence length="182" mass="19349">MRGPDSPSGEGAAEGGWRVIGEPQNPIYHIHFSLFINQDLLTMKKGSNGSGNSAPKAVATTGYAVISPVPVITTTTVSSGGGKEIYQTKSQYSYGDKQTGSYGRATTTEKASAGGFNWKNGTTGTRSEYTQSSTVRVGDKSGYTEVRSEQSVRNVRYNNSSSSNKNGGHYGGPYIVYGDSEY</sequence>
<dbReference type="Proteomes" id="UP000215914">
    <property type="component" value="Chromosome 5"/>
</dbReference>
<reference evidence="3" key="1">
    <citation type="journal article" date="2017" name="Nature">
        <title>The sunflower genome provides insights into oil metabolism, flowering and Asterid evolution.</title>
        <authorList>
            <person name="Badouin H."/>
            <person name="Gouzy J."/>
            <person name="Grassa C.J."/>
            <person name="Murat F."/>
            <person name="Staton S.E."/>
            <person name="Cottret L."/>
            <person name="Lelandais-Briere C."/>
            <person name="Owens G.L."/>
            <person name="Carrere S."/>
            <person name="Mayjonade B."/>
            <person name="Legrand L."/>
            <person name="Gill N."/>
            <person name="Kane N.C."/>
            <person name="Bowers J.E."/>
            <person name="Hubner S."/>
            <person name="Bellec A."/>
            <person name="Berard A."/>
            <person name="Berges H."/>
            <person name="Blanchet N."/>
            <person name="Boniface M.C."/>
            <person name="Brunel D."/>
            <person name="Catrice O."/>
            <person name="Chaidir N."/>
            <person name="Claudel C."/>
            <person name="Donnadieu C."/>
            <person name="Faraut T."/>
            <person name="Fievet G."/>
            <person name="Helmstetter N."/>
            <person name="King M."/>
            <person name="Knapp S.J."/>
            <person name="Lai Z."/>
            <person name="Le Paslier M.C."/>
            <person name="Lippi Y."/>
            <person name="Lorenzon L."/>
            <person name="Mandel J.R."/>
            <person name="Marage G."/>
            <person name="Marchand G."/>
            <person name="Marquand E."/>
            <person name="Bret-Mestries E."/>
            <person name="Morien E."/>
            <person name="Nambeesan S."/>
            <person name="Nguyen T."/>
            <person name="Pegot-Espagnet P."/>
            <person name="Pouilly N."/>
            <person name="Raftis F."/>
            <person name="Sallet E."/>
            <person name="Schiex T."/>
            <person name="Thomas J."/>
            <person name="Vandecasteele C."/>
            <person name="Vares D."/>
            <person name="Vear F."/>
            <person name="Vautrin S."/>
            <person name="Crespi M."/>
            <person name="Mangin B."/>
            <person name="Burke J.M."/>
            <person name="Salse J."/>
            <person name="Munos S."/>
            <person name="Vincourt P."/>
            <person name="Rieseberg L.H."/>
            <person name="Langlade N.B."/>
        </authorList>
    </citation>
    <scope>NUCLEOTIDE SEQUENCE [LARGE SCALE GENOMIC DNA]</scope>
    <source>
        <strain evidence="3">cv. SF193</strain>
    </source>
</reference>
<keyword evidence="3" id="KW-1185">Reference proteome</keyword>
<dbReference type="InParanoid" id="A0A251UMD1"/>
<feature type="compositionally biased region" description="Polar residues" evidence="1">
    <location>
        <begin position="119"/>
        <end position="135"/>
    </location>
</feature>
<evidence type="ECO:0000256" key="1">
    <source>
        <dbReference type="SAM" id="MobiDB-lite"/>
    </source>
</evidence>
<protein>
    <submittedName>
        <fullName evidence="2">Uncharacterized protein</fullName>
    </submittedName>
</protein>
<organism evidence="2 3">
    <name type="scientific">Helianthus annuus</name>
    <name type="common">Common sunflower</name>
    <dbReference type="NCBI Taxonomy" id="4232"/>
    <lineage>
        <taxon>Eukaryota</taxon>
        <taxon>Viridiplantae</taxon>
        <taxon>Streptophyta</taxon>
        <taxon>Embryophyta</taxon>
        <taxon>Tracheophyta</taxon>
        <taxon>Spermatophyta</taxon>
        <taxon>Magnoliopsida</taxon>
        <taxon>eudicotyledons</taxon>
        <taxon>Gunneridae</taxon>
        <taxon>Pentapetalae</taxon>
        <taxon>asterids</taxon>
        <taxon>campanulids</taxon>
        <taxon>Asterales</taxon>
        <taxon>Asteraceae</taxon>
        <taxon>Asteroideae</taxon>
        <taxon>Heliantheae alliance</taxon>
        <taxon>Heliantheae</taxon>
        <taxon>Helianthus</taxon>
    </lineage>
</organism>
<name>A0A251UMD1_HELAN</name>
<feature type="region of interest" description="Disordered" evidence="1">
    <location>
        <begin position="116"/>
        <end position="172"/>
    </location>
</feature>
<gene>
    <name evidence="2" type="ORF">HannXRQ_Chr05g0137541</name>
</gene>
<dbReference type="EMBL" id="CM007894">
    <property type="protein sequence ID" value="OTG24508.1"/>
    <property type="molecule type" value="Genomic_DNA"/>
</dbReference>
<proteinExistence type="predicted"/>
<evidence type="ECO:0000313" key="2">
    <source>
        <dbReference type="EMBL" id="OTG24508.1"/>
    </source>
</evidence>
<evidence type="ECO:0000313" key="3">
    <source>
        <dbReference type="Proteomes" id="UP000215914"/>
    </source>
</evidence>